<accession>A0ABW9KGZ5</accession>
<proteinExistence type="inferred from homology"/>
<dbReference type="EMBL" id="JBJYXY010000001">
    <property type="protein sequence ID" value="MFN2975049.1"/>
    <property type="molecule type" value="Genomic_DNA"/>
</dbReference>
<dbReference type="Proteomes" id="UP001634747">
    <property type="component" value="Unassembled WGS sequence"/>
</dbReference>
<sequence length="342" mass="37429">MPQHEVHDAFLKFAHGMLQDPRSRALLLRMAERAGIERRYSPLSVSGPSENEVDAYALYRLGSFPATAERMRLFKQFAPALMRRAVKGLALSPEERARVRHVIVTTCTGFYAPGLDFDVVDALELHPGVERTMLGFMGCYAAINGLKQARHLVRSEPDHDVVLVNLELCTLHLQETQDLNKVLSFLIFGDGCAASLITSKPGGLRMDSFRAVRLEGTADLITWNIGDQGFDMVLSGQVPAAVGDALRLHREELVENETTLWAVHPGGRSVLDAVEQALDLPAAAMEHSRAVLRDHGNMSSATVMFVLQSILRSARAGEHGCAMSFGPGLTAETMRFVAAGVR</sequence>
<evidence type="ECO:0000259" key="3">
    <source>
        <dbReference type="Pfam" id="PF00195"/>
    </source>
</evidence>
<dbReference type="CDD" id="cd00831">
    <property type="entry name" value="CHS_like"/>
    <property type="match status" value="1"/>
</dbReference>
<feature type="domain" description="Chalcone/stilbene synthase C-terminal" evidence="4">
    <location>
        <begin position="216"/>
        <end position="334"/>
    </location>
</feature>
<keyword evidence="2" id="KW-0808">Transferase</keyword>
<dbReference type="Pfam" id="PF00195">
    <property type="entry name" value="Chal_sti_synt_N"/>
    <property type="match status" value="1"/>
</dbReference>
<evidence type="ECO:0000313" key="6">
    <source>
        <dbReference type="Proteomes" id="UP001634747"/>
    </source>
</evidence>
<dbReference type="PANTHER" id="PTHR11877">
    <property type="entry name" value="HYDROXYMETHYLGLUTARYL-COA SYNTHASE"/>
    <property type="match status" value="1"/>
</dbReference>
<evidence type="ECO:0000256" key="1">
    <source>
        <dbReference type="ARBA" id="ARBA00005531"/>
    </source>
</evidence>
<protein>
    <submittedName>
        <fullName evidence="5">Type III polyketide synthase</fullName>
    </submittedName>
</protein>
<evidence type="ECO:0000259" key="4">
    <source>
        <dbReference type="Pfam" id="PF02797"/>
    </source>
</evidence>
<keyword evidence="6" id="KW-1185">Reference proteome</keyword>
<evidence type="ECO:0000313" key="5">
    <source>
        <dbReference type="EMBL" id="MFN2975049.1"/>
    </source>
</evidence>
<dbReference type="Gene3D" id="3.40.47.10">
    <property type="match status" value="2"/>
</dbReference>
<comment type="similarity">
    <text evidence="1">Belongs to the thiolase-like superfamily. Chalcone/stilbene synthases family.</text>
</comment>
<dbReference type="InterPro" id="IPR012328">
    <property type="entry name" value="Chalcone/stilbene_synt_C"/>
</dbReference>
<name>A0ABW9KGZ5_9BACT</name>
<dbReference type="SUPFAM" id="SSF53901">
    <property type="entry name" value="Thiolase-like"/>
    <property type="match status" value="1"/>
</dbReference>
<comment type="caution">
    <text evidence="5">The sequence shown here is derived from an EMBL/GenBank/DDBJ whole genome shotgun (WGS) entry which is preliminary data.</text>
</comment>
<dbReference type="Pfam" id="PF02797">
    <property type="entry name" value="Chal_sti_synt_C"/>
    <property type="match status" value="1"/>
</dbReference>
<dbReference type="PIRSF" id="PIRSF000451">
    <property type="entry name" value="PKS_III"/>
    <property type="match status" value="1"/>
</dbReference>
<organism evidence="5 6">
    <name type="scientific">Terriglobus aquaticus</name>
    <dbReference type="NCBI Taxonomy" id="940139"/>
    <lineage>
        <taxon>Bacteria</taxon>
        <taxon>Pseudomonadati</taxon>
        <taxon>Acidobacteriota</taxon>
        <taxon>Terriglobia</taxon>
        <taxon>Terriglobales</taxon>
        <taxon>Acidobacteriaceae</taxon>
        <taxon>Terriglobus</taxon>
    </lineage>
</organism>
<reference evidence="5 6" key="1">
    <citation type="submission" date="2024-12" db="EMBL/GenBank/DDBJ databases">
        <authorList>
            <person name="Lee Y."/>
        </authorList>
    </citation>
    <scope>NUCLEOTIDE SEQUENCE [LARGE SCALE GENOMIC DNA]</scope>
    <source>
        <strain evidence="5 6">03SUJ4</strain>
    </source>
</reference>
<evidence type="ECO:0000256" key="2">
    <source>
        <dbReference type="ARBA" id="ARBA00022679"/>
    </source>
</evidence>
<dbReference type="PANTHER" id="PTHR11877:SF46">
    <property type="entry name" value="TYPE III POLYKETIDE SYNTHASE A"/>
    <property type="match status" value="1"/>
</dbReference>
<dbReference type="InterPro" id="IPR016039">
    <property type="entry name" value="Thiolase-like"/>
</dbReference>
<dbReference type="InterPro" id="IPR001099">
    <property type="entry name" value="Chalcone/stilbene_synt_N"/>
</dbReference>
<dbReference type="RefSeq" id="WP_263413412.1">
    <property type="nucleotide sequence ID" value="NZ_BAABBH010000001.1"/>
</dbReference>
<gene>
    <name evidence="5" type="ORF">ACK2TP_04675</name>
</gene>
<feature type="domain" description="Chalcone/stilbene synthase N-terminal" evidence="3">
    <location>
        <begin position="2"/>
        <end position="201"/>
    </location>
</feature>
<dbReference type="InterPro" id="IPR011141">
    <property type="entry name" value="Polyketide_synthase_type-III"/>
</dbReference>